<dbReference type="Proteomes" id="UP000594262">
    <property type="component" value="Unplaced"/>
</dbReference>
<keyword evidence="3" id="KW-1185">Reference proteome</keyword>
<keyword evidence="1" id="KW-0472">Membrane</keyword>
<name>A0A7M6DKL1_9CNID</name>
<dbReference type="EnsemblMetazoa" id="CLYHEMT014063.2">
    <property type="protein sequence ID" value="CLYHEMP014063.2"/>
    <property type="gene ID" value="CLYHEMG014063"/>
</dbReference>
<evidence type="ECO:0000256" key="1">
    <source>
        <dbReference type="SAM" id="Phobius"/>
    </source>
</evidence>
<feature type="transmembrane region" description="Helical" evidence="1">
    <location>
        <begin position="27"/>
        <end position="44"/>
    </location>
</feature>
<reference evidence="2" key="1">
    <citation type="submission" date="2021-01" db="UniProtKB">
        <authorList>
            <consortium name="EnsemblMetazoa"/>
        </authorList>
    </citation>
    <scope>IDENTIFICATION</scope>
</reference>
<evidence type="ECO:0000313" key="3">
    <source>
        <dbReference type="Proteomes" id="UP000594262"/>
    </source>
</evidence>
<accession>A0A7M6DKL1</accession>
<dbReference type="InterPro" id="IPR021684">
    <property type="entry name" value="WBP1-like"/>
</dbReference>
<evidence type="ECO:0008006" key="4">
    <source>
        <dbReference type="Google" id="ProtNLM"/>
    </source>
</evidence>
<sequence>EIKRIRFFKSDSVLIEQINKPISINKIVIMVIYLLAFTLFSLTFDEVKTHFNCEFDKCSSAEYCCAQDVCCAKRYPVWDLWYFWFTFFLIFIFFVCCCYYVKKRRSRRSNDVIVYSARSNTVSSVPYGHEVLYTPSQNTHYYMAPVMASPNTPFIGQGYPQAYIYPPQSTSGYKPAVVSSAPYLDEKS</sequence>
<organism evidence="2 3">
    <name type="scientific">Clytia hemisphaerica</name>
    <dbReference type="NCBI Taxonomy" id="252671"/>
    <lineage>
        <taxon>Eukaryota</taxon>
        <taxon>Metazoa</taxon>
        <taxon>Cnidaria</taxon>
        <taxon>Hydrozoa</taxon>
        <taxon>Hydroidolina</taxon>
        <taxon>Leptothecata</taxon>
        <taxon>Obeliida</taxon>
        <taxon>Clytiidae</taxon>
        <taxon>Clytia</taxon>
    </lineage>
</organism>
<keyword evidence="1" id="KW-0812">Transmembrane</keyword>
<keyword evidence="1" id="KW-1133">Transmembrane helix</keyword>
<proteinExistence type="predicted"/>
<dbReference type="AlphaFoldDB" id="A0A7M6DKL1"/>
<evidence type="ECO:0000313" key="2">
    <source>
        <dbReference type="EnsemblMetazoa" id="CLYHEMP014063.2"/>
    </source>
</evidence>
<dbReference type="Pfam" id="PF11669">
    <property type="entry name" value="WBP-1"/>
    <property type="match status" value="1"/>
</dbReference>
<feature type="transmembrane region" description="Helical" evidence="1">
    <location>
        <begin position="81"/>
        <end position="101"/>
    </location>
</feature>
<protein>
    <recommendedName>
        <fullName evidence="4">Vesicular, overexpressed in cancer, prosurvival protein 1</fullName>
    </recommendedName>
</protein>